<dbReference type="Pfam" id="PF02283">
    <property type="entry name" value="CobU"/>
    <property type="match status" value="1"/>
</dbReference>
<dbReference type="GO" id="GO:0043752">
    <property type="term" value="F:adenosylcobinamide kinase activity"/>
    <property type="evidence" value="ECO:0007669"/>
    <property type="project" value="UniProtKB-EC"/>
</dbReference>
<comment type="similarity">
    <text evidence="7">Belongs to the CobU/CobP family.</text>
</comment>
<evidence type="ECO:0000313" key="21">
    <source>
        <dbReference type="Proteomes" id="UP000030595"/>
    </source>
</evidence>
<dbReference type="PANTHER" id="PTHR34848:SF1">
    <property type="entry name" value="BIFUNCTIONAL ADENOSYLCOBALAMIN BIOSYNTHESIS PROTEIN COBU"/>
    <property type="match status" value="1"/>
</dbReference>
<dbReference type="GO" id="GO:0005525">
    <property type="term" value="F:GTP binding"/>
    <property type="evidence" value="ECO:0007669"/>
    <property type="project" value="UniProtKB-KW"/>
</dbReference>
<dbReference type="Proteomes" id="UP000030595">
    <property type="component" value="Unassembled WGS sequence"/>
</dbReference>
<evidence type="ECO:0000256" key="12">
    <source>
        <dbReference type="ARBA" id="ARBA00022741"/>
    </source>
</evidence>
<dbReference type="GO" id="GO:0009236">
    <property type="term" value="P:cobalamin biosynthetic process"/>
    <property type="evidence" value="ECO:0007669"/>
    <property type="project" value="UniProtKB-UniPathway"/>
</dbReference>
<dbReference type="GO" id="GO:0005524">
    <property type="term" value="F:ATP binding"/>
    <property type="evidence" value="ECO:0007669"/>
    <property type="project" value="UniProtKB-KW"/>
</dbReference>
<evidence type="ECO:0000256" key="5">
    <source>
        <dbReference type="ARBA" id="ARBA00004692"/>
    </source>
</evidence>
<evidence type="ECO:0000256" key="16">
    <source>
        <dbReference type="ARBA" id="ARBA00029570"/>
    </source>
</evidence>
<feature type="active site" description="GMP-histidine intermediate" evidence="18">
    <location>
        <position position="57"/>
    </location>
</feature>
<dbReference type="Gene3D" id="3.40.50.300">
    <property type="entry name" value="P-loop containing nucleotide triphosphate hydrolases"/>
    <property type="match status" value="1"/>
</dbReference>
<accession>A0A0A3J739</accession>
<evidence type="ECO:0000256" key="9">
    <source>
        <dbReference type="ARBA" id="ARBA00012523"/>
    </source>
</evidence>
<comment type="pathway">
    <text evidence="5">Cofactor biosynthesis; adenosylcobalamin biosynthesis; adenosylcobalamin from cob(II)yrinate a,c-diamide: step 6/7.</text>
</comment>
<evidence type="ECO:0000256" key="11">
    <source>
        <dbReference type="ARBA" id="ARBA00022679"/>
    </source>
</evidence>
<dbReference type="GO" id="GO:0008820">
    <property type="term" value="F:cobinamide phosphate guanylyltransferase activity"/>
    <property type="evidence" value="ECO:0007669"/>
    <property type="project" value="UniProtKB-EC"/>
</dbReference>
<proteinExistence type="inferred from homology"/>
<sequence length="190" mass="22423">MVLGNLIFICGGVRSGKSAFALEYAELIGQKLNNPSYVYIASGVAFDEEMKQRIVRHQVDRESSLIKWNTIEIFAELSKEHLNFTNNNIVVWDCITTWLTNVLYKTEQFQMDRRMTEIEKFIEGFKECLLQWKTQEVNAIIVSNEVFDELSSKFHEVNLYREILGQLHQWIVSISDEAYEMDYSIYKRWK</sequence>
<comment type="function">
    <text evidence="4">Catalyzes ATP-dependent phosphorylation of adenosylcobinamide and addition of GMP to adenosylcobinamide phosphate.</text>
</comment>
<dbReference type="CDD" id="cd00544">
    <property type="entry name" value="CobU"/>
    <property type="match status" value="1"/>
</dbReference>
<evidence type="ECO:0000256" key="3">
    <source>
        <dbReference type="ARBA" id="ARBA00001522"/>
    </source>
</evidence>
<feature type="binding site" evidence="19">
    <location>
        <begin position="41"/>
        <end position="43"/>
    </location>
    <ligand>
        <name>GTP</name>
        <dbReference type="ChEBI" id="CHEBI:37565"/>
    </ligand>
</feature>
<feature type="binding site" evidence="19">
    <location>
        <begin position="11"/>
        <end position="18"/>
    </location>
    <ligand>
        <name>GTP</name>
        <dbReference type="ChEBI" id="CHEBI:37565"/>
    </ligand>
</feature>
<feature type="binding site" evidence="19">
    <location>
        <position position="72"/>
    </location>
    <ligand>
        <name>GTP</name>
        <dbReference type="ChEBI" id="CHEBI:37565"/>
    </ligand>
</feature>
<evidence type="ECO:0000256" key="10">
    <source>
        <dbReference type="ARBA" id="ARBA00022573"/>
    </source>
</evidence>
<comment type="pathway">
    <text evidence="6">Cofactor biosynthesis; adenosylcobalamin biosynthesis; adenosylcobalamin from cob(II)yrinate a,c-diamide: step 5/7.</text>
</comment>
<dbReference type="EMBL" id="JPVQ01000006">
    <property type="protein sequence ID" value="KGR91565.1"/>
    <property type="molecule type" value="Genomic_DNA"/>
</dbReference>
<keyword evidence="11" id="KW-0808">Transferase</keyword>
<comment type="caution">
    <text evidence="20">The sequence shown here is derived from an EMBL/GenBank/DDBJ whole genome shotgun (WGS) entry which is preliminary data.</text>
</comment>
<keyword evidence="21" id="KW-1185">Reference proteome</keyword>
<evidence type="ECO:0000256" key="1">
    <source>
        <dbReference type="ARBA" id="ARBA00000312"/>
    </source>
</evidence>
<evidence type="ECO:0000256" key="19">
    <source>
        <dbReference type="PIRSR" id="PIRSR006135-2"/>
    </source>
</evidence>
<keyword evidence="15 19" id="KW-0342">GTP-binding</keyword>
<keyword evidence="14" id="KW-0067">ATP-binding</keyword>
<evidence type="ECO:0000256" key="15">
    <source>
        <dbReference type="ARBA" id="ARBA00023134"/>
    </source>
</evidence>
<gene>
    <name evidence="20" type="ORF">CD30_05800</name>
</gene>
<evidence type="ECO:0000256" key="4">
    <source>
        <dbReference type="ARBA" id="ARBA00003889"/>
    </source>
</evidence>
<evidence type="ECO:0000256" key="2">
    <source>
        <dbReference type="ARBA" id="ARBA00000711"/>
    </source>
</evidence>
<dbReference type="eggNOG" id="COG2087">
    <property type="taxonomic scope" value="Bacteria"/>
</dbReference>
<comment type="catalytic activity">
    <reaction evidence="2">
        <text>adenosylcob(III)inamide phosphate + GTP + H(+) = adenosylcob(III)inamide-GDP + diphosphate</text>
        <dbReference type="Rhea" id="RHEA:22712"/>
        <dbReference type="ChEBI" id="CHEBI:15378"/>
        <dbReference type="ChEBI" id="CHEBI:33019"/>
        <dbReference type="ChEBI" id="CHEBI:37565"/>
        <dbReference type="ChEBI" id="CHEBI:58502"/>
        <dbReference type="ChEBI" id="CHEBI:60487"/>
        <dbReference type="EC" id="2.7.7.62"/>
    </reaction>
</comment>
<dbReference type="PANTHER" id="PTHR34848">
    <property type="match status" value="1"/>
</dbReference>
<evidence type="ECO:0000256" key="14">
    <source>
        <dbReference type="ARBA" id="ARBA00022840"/>
    </source>
</evidence>
<name>A0A0A3J739_9BACL</name>
<dbReference type="InterPro" id="IPR027417">
    <property type="entry name" value="P-loop_NTPase"/>
</dbReference>
<evidence type="ECO:0000313" key="20">
    <source>
        <dbReference type="EMBL" id="KGR91565.1"/>
    </source>
</evidence>
<evidence type="ECO:0000256" key="8">
    <source>
        <dbReference type="ARBA" id="ARBA00012016"/>
    </source>
</evidence>
<dbReference type="EC" id="2.7.7.62" evidence="9"/>
<evidence type="ECO:0000256" key="6">
    <source>
        <dbReference type="ARBA" id="ARBA00005159"/>
    </source>
</evidence>
<evidence type="ECO:0000256" key="18">
    <source>
        <dbReference type="PIRSR" id="PIRSR006135-1"/>
    </source>
</evidence>
<dbReference type="PIRSF" id="PIRSF006135">
    <property type="entry name" value="CobU"/>
    <property type="match status" value="1"/>
</dbReference>
<keyword evidence="10" id="KW-0169">Cobalamin biosynthesis</keyword>
<dbReference type="UniPathway" id="UPA00148">
    <property type="reaction ID" value="UER00236"/>
</dbReference>
<dbReference type="InterPro" id="IPR003203">
    <property type="entry name" value="CobU/CobP"/>
</dbReference>
<keyword evidence="12 19" id="KW-0547">Nucleotide-binding</keyword>
<dbReference type="EC" id="2.7.1.156" evidence="8"/>
<feature type="binding site" evidence="19">
    <location>
        <position position="93"/>
    </location>
    <ligand>
        <name>GTP</name>
        <dbReference type="ChEBI" id="CHEBI:37565"/>
    </ligand>
</feature>
<reference evidence="20 21" key="1">
    <citation type="submission" date="2014-02" db="EMBL/GenBank/DDBJ databases">
        <title>Draft genome sequence of Lysinibacillus massiliensis CCUG 49529.</title>
        <authorList>
            <person name="Zhang F."/>
            <person name="Wang G."/>
            <person name="Zhang L."/>
        </authorList>
    </citation>
    <scope>NUCLEOTIDE SEQUENCE [LARGE SCALE GENOMIC DNA]</scope>
    <source>
        <strain evidence="20 21">CCUG 49529</strain>
    </source>
</reference>
<dbReference type="SUPFAM" id="SSF52540">
    <property type="entry name" value="P-loop containing nucleoside triphosphate hydrolases"/>
    <property type="match status" value="1"/>
</dbReference>
<organism evidence="20 21">
    <name type="scientific">Ureibacillus massiliensis 4400831 = CIP 108448 = CCUG 49529</name>
    <dbReference type="NCBI Taxonomy" id="1211035"/>
    <lineage>
        <taxon>Bacteria</taxon>
        <taxon>Bacillati</taxon>
        <taxon>Bacillota</taxon>
        <taxon>Bacilli</taxon>
        <taxon>Bacillales</taxon>
        <taxon>Caryophanaceae</taxon>
        <taxon>Ureibacillus</taxon>
    </lineage>
</organism>
<comment type="catalytic activity">
    <reaction evidence="1">
        <text>adenosylcob(III)inamide + ATP = adenosylcob(III)inamide phosphate + ADP + H(+)</text>
        <dbReference type="Rhea" id="RHEA:15769"/>
        <dbReference type="ChEBI" id="CHEBI:2480"/>
        <dbReference type="ChEBI" id="CHEBI:15378"/>
        <dbReference type="ChEBI" id="CHEBI:30616"/>
        <dbReference type="ChEBI" id="CHEBI:58502"/>
        <dbReference type="ChEBI" id="CHEBI:456216"/>
        <dbReference type="EC" id="2.7.1.156"/>
    </reaction>
</comment>
<comment type="catalytic activity">
    <reaction evidence="3">
        <text>adenosylcob(III)inamide + GTP = adenosylcob(III)inamide phosphate + GDP + H(+)</text>
        <dbReference type="Rhea" id="RHEA:15765"/>
        <dbReference type="ChEBI" id="CHEBI:2480"/>
        <dbReference type="ChEBI" id="CHEBI:15378"/>
        <dbReference type="ChEBI" id="CHEBI:37565"/>
        <dbReference type="ChEBI" id="CHEBI:58189"/>
        <dbReference type="ChEBI" id="CHEBI:58502"/>
        <dbReference type="EC" id="2.7.1.156"/>
    </reaction>
</comment>
<protein>
    <recommendedName>
        <fullName evidence="16">Adenosylcobinamide kinase</fullName>
        <ecNumber evidence="8">2.7.1.156</ecNumber>
        <ecNumber evidence="9">2.7.7.62</ecNumber>
    </recommendedName>
    <alternativeName>
        <fullName evidence="17">Adenosylcobinamide-phosphate guanylyltransferase</fullName>
    </alternativeName>
</protein>
<evidence type="ECO:0000256" key="17">
    <source>
        <dbReference type="ARBA" id="ARBA00030571"/>
    </source>
</evidence>
<dbReference type="AlphaFoldDB" id="A0A0A3J739"/>
<keyword evidence="13" id="KW-0418">Kinase</keyword>
<evidence type="ECO:0000256" key="13">
    <source>
        <dbReference type="ARBA" id="ARBA00022777"/>
    </source>
</evidence>
<evidence type="ECO:0000256" key="7">
    <source>
        <dbReference type="ARBA" id="ARBA00007490"/>
    </source>
</evidence>